<evidence type="ECO:0008006" key="4">
    <source>
        <dbReference type="Google" id="ProtNLM"/>
    </source>
</evidence>
<dbReference type="Proteomes" id="UP000077266">
    <property type="component" value="Unassembled WGS sequence"/>
</dbReference>
<dbReference type="AlphaFoldDB" id="A0A165M1L1"/>
<protein>
    <recommendedName>
        <fullName evidence="4">AA1-like domain-containing protein</fullName>
    </recommendedName>
</protein>
<proteinExistence type="predicted"/>
<reference evidence="2 3" key="1">
    <citation type="journal article" date="2016" name="Mol. Biol. Evol.">
        <title>Comparative Genomics of Early-Diverging Mushroom-Forming Fungi Provides Insights into the Origins of Lignocellulose Decay Capabilities.</title>
        <authorList>
            <person name="Nagy L.G."/>
            <person name="Riley R."/>
            <person name="Tritt A."/>
            <person name="Adam C."/>
            <person name="Daum C."/>
            <person name="Floudas D."/>
            <person name="Sun H."/>
            <person name="Yadav J.S."/>
            <person name="Pangilinan J."/>
            <person name="Larsson K.H."/>
            <person name="Matsuura K."/>
            <person name="Barry K."/>
            <person name="Labutti K."/>
            <person name="Kuo R."/>
            <person name="Ohm R.A."/>
            <person name="Bhattacharya S.S."/>
            <person name="Shirouzu T."/>
            <person name="Yoshinaga Y."/>
            <person name="Martin F.M."/>
            <person name="Grigoriev I.V."/>
            <person name="Hibbett D.S."/>
        </authorList>
    </citation>
    <scope>NUCLEOTIDE SEQUENCE [LARGE SCALE GENOMIC DNA]</scope>
    <source>
        <strain evidence="2 3">HHB12029</strain>
    </source>
</reference>
<sequence length="152" mass="16145">MFNTVTLLAALAVLPAAFGGALTARADECDAKPFTVKNFIRTTTINGPTSIFFDLYSPNLGTASHTQCSAITSPPLLEELGNCDDGTTFQYISNNISVTVPRVCPPPPAVGNHDRVHATGPVGQLERVQGKDGVSFSQTEPIKLIPDFTIQV</sequence>
<gene>
    <name evidence="2" type="ORF">EXIGLDRAFT_832047</name>
</gene>
<organism evidence="2 3">
    <name type="scientific">Exidia glandulosa HHB12029</name>
    <dbReference type="NCBI Taxonomy" id="1314781"/>
    <lineage>
        <taxon>Eukaryota</taxon>
        <taxon>Fungi</taxon>
        <taxon>Dikarya</taxon>
        <taxon>Basidiomycota</taxon>
        <taxon>Agaricomycotina</taxon>
        <taxon>Agaricomycetes</taxon>
        <taxon>Auriculariales</taxon>
        <taxon>Exidiaceae</taxon>
        <taxon>Exidia</taxon>
    </lineage>
</organism>
<dbReference type="EMBL" id="KV425916">
    <property type="protein sequence ID" value="KZV98637.1"/>
    <property type="molecule type" value="Genomic_DNA"/>
</dbReference>
<name>A0A165M1L1_EXIGL</name>
<evidence type="ECO:0000313" key="3">
    <source>
        <dbReference type="Proteomes" id="UP000077266"/>
    </source>
</evidence>
<evidence type="ECO:0000313" key="2">
    <source>
        <dbReference type="EMBL" id="KZV98637.1"/>
    </source>
</evidence>
<evidence type="ECO:0000256" key="1">
    <source>
        <dbReference type="SAM" id="SignalP"/>
    </source>
</evidence>
<keyword evidence="3" id="KW-1185">Reference proteome</keyword>
<accession>A0A165M1L1</accession>
<feature type="chain" id="PRO_5007862090" description="AA1-like domain-containing protein" evidence="1">
    <location>
        <begin position="24"/>
        <end position="152"/>
    </location>
</feature>
<keyword evidence="1" id="KW-0732">Signal</keyword>
<feature type="signal peptide" evidence="1">
    <location>
        <begin position="1"/>
        <end position="23"/>
    </location>
</feature>
<dbReference type="InParanoid" id="A0A165M1L1"/>